<keyword evidence="2" id="KW-1185">Reference proteome</keyword>
<accession>A0ACC8EPZ7</accession>
<sequence>MASNEQGSTERPIPSSILIIGSGVFGLSTAYSLCNNPSFKDTSITLVDRHPFPAPDGASIDCSRIVRADYADPAYAALAASAQTLWRGAWGADNRYHESGLVLTASPGREAYVAASLANVQDLTATSATPASTPSSGIEVLPTPAAIQRAAGVDPASEAASGTTGYFNAAAGWADAEACMRWLRSQAEALNRVRFETGTVTRLLYTDSNGNANPRVAGAQLSDARTLTAELTVLAAGAWTPSLLDTRGILTATGQVLCYVPLSAAEQDRLGALPALLNMSTGMFVIPPANRVLKVARHAHGYLNPVRVPYPEPLAASASCSPSASASASADTTTTTSARTPTITTSLPATALSNPPTTTVPPEGQAACRAFLAALHPSLATRPWSHTRICWYADTPRGDFLIDHHPKYAGLFVATGGSGHAFKFLPVIGAKVVECIVGRLPEELRRKWGWSGERVEEGTWVGDGSRAGRRGMVLREEMGKGGGKSRL</sequence>
<dbReference type="EMBL" id="KV748244">
    <property type="protein sequence ID" value="OCK88292.1"/>
    <property type="molecule type" value="Genomic_DNA"/>
</dbReference>
<gene>
    <name evidence="1" type="ORF">K441DRAFT_669246</name>
</gene>
<reference evidence="1 2" key="1">
    <citation type="journal article" date="2016" name="Nat. Commun.">
        <title>Ectomycorrhizal ecology is imprinted in the genome of the dominant symbiotic fungus Cenococcum geophilum.</title>
        <authorList>
            <consortium name="DOE Joint Genome Institute"/>
            <person name="Peter M."/>
            <person name="Kohler A."/>
            <person name="Ohm R.A."/>
            <person name="Kuo A."/>
            <person name="Krutzmann J."/>
            <person name="Morin E."/>
            <person name="Arend M."/>
            <person name="Barry K.W."/>
            <person name="Binder M."/>
            <person name="Choi C."/>
            <person name="Clum A."/>
            <person name="Copeland A."/>
            <person name="Grisel N."/>
            <person name="Haridas S."/>
            <person name="Kipfer T."/>
            <person name="LaButti K."/>
            <person name="Lindquist E."/>
            <person name="Lipzen A."/>
            <person name="Maire R."/>
            <person name="Meier B."/>
            <person name="Mihaltcheva S."/>
            <person name="Molinier V."/>
            <person name="Murat C."/>
            <person name="Poggeler S."/>
            <person name="Quandt C.A."/>
            <person name="Sperisen C."/>
            <person name="Tritt A."/>
            <person name="Tisserant E."/>
            <person name="Crous P.W."/>
            <person name="Henrissat B."/>
            <person name="Nehls U."/>
            <person name="Egli S."/>
            <person name="Spatafora J.W."/>
            <person name="Grigoriev I.V."/>
            <person name="Martin F.M."/>
        </authorList>
    </citation>
    <scope>NUCLEOTIDE SEQUENCE [LARGE SCALE GENOMIC DNA]</scope>
    <source>
        <strain evidence="1 2">1.58</strain>
    </source>
</reference>
<proteinExistence type="predicted"/>
<protein>
    <submittedName>
        <fullName evidence="1">Sarcosine oxidase</fullName>
    </submittedName>
</protein>
<evidence type="ECO:0000313" key="2">
    <source>
        <dbReference type="Proteomes" id="UP000250078"/>
    </source>
</evidence>
<name>A0ACC8EPZ7_9PEZI</name>
<organism evidence="1 2">
    <name type="scientific">Cenococcum geophilum 1.58</name>
    <dbReference type="NCBI Taxonomy" id="794803"/>
    <lineage>
        <taxon>Eukaryota</taxon>
        <taxon>Fungi</taxon>
        <taxon>Dikarya</taxon>
        <taxon>Ascomycota</taxon>
        <taxon>Pezizomycotina</taxon>
        <taxon>Dothideomycetes</taxon>
        <taxon>Pleosporomycetidae</taxon>
        <taxon>Gloniales</taxon>
        <taxon>Gloniaceae</taxon>
        <taxon>Cenococcum</taxon>
    </lineage>
</organism>
<dbReference type="Proteomes" id="UP000250078">
    <property type="component" value="Unassembled WGS sequence"/>
</dbReference>
<evidence type="ECO:0000313" key="1">
    <source>
        <dbReference type="EMBL" id="OCK88292.1"/>
    </source>
</evidence>